<sequence length="1007" mass="112660">MQIRQSSNRSFLLSLLVAGGFIALAFHQDKIYNDILHIERQKYNSHSIVSNVKHTLLDLNKLNQEHSSNQLSHWSYQDNDFANLKEDSKFWGNYSGFKQQELSLLHSILEDEKKLFNSLQSISQTDPSQFQPLISRLDRLLLQANTNLEGQIQLQMDKKGDMYERFSWLILIILIAILTEYIWGKQKVVAPIEKLTETANKLVEGNYKERVKIDSDNEVGALAHAFNKMATAIESEFEERSKNASELQESKEIAEKAAKSKSEFLANMSHEIRTPMNAIIGMSYLALGSNLNPKQHDYVEKVHLSAKSLLVVINDILDFSKIEAGHLEFEIAPFRLDSVLDNLSNVLATQAQEKGLELIFEIAPDVPQSLVGDPFRLGQVLINLASNAIKFTPSGEVVVGVSVLKSGTKEIELEFTIKDTGIGMTAEQSESLFQPFTQADLSTTRKYGGTGLGLTISKKLVEMMDGRIRVQSEPAHGCKVSFNCLFKADESLSQVELSREHPLKALHMKGLNVLVVEQIDSTRDALKRILESMSFRAYGVSSGNEVINALLSPPNGMAFDLVILDWKIPGLDSSEVVRSIKSMSKISTVPIVFLITEHEREQGLKLAEEMKVEQVITKPFTPSKVKHSITNLFDDGSSSNLRAKDAYRIETEKLKSLHGTKVLVAEDNLINQSLVYDLLTKVGIQVTLVENGVECLNCLEKEVFDAVLMDIQMPEMDGYETTERIRQSGQWSDIPIIAMTANATTVDKERCLNVGMVDHIPKPLEPAHLFSTLLKWVKRDDEYKFTSGEAAAYPQTDTVFSQDLDYITSIDKEQGLRSTVGSLATLKKLLLQFYERNANDVVSIKENYQAGDIERVQGIAHSMVGVAGVIGAMGLHAASRQLNDLLKSEYHSDNSIAQAVQNVEQEHTQVIADLKYLFRDVKEGGVSAGPKTIDSHAVLEYVDEITKLVDEKDPLALEKITNLIKFLPAQHHIESMTRTKDLISHAEFKTASVLLSNFRDVYLKENT</sequence>
<dbReference type="PANTHER" id="PTHR45339:SF1">
    <property type="entry name" value="HYBRID SIGNAL TRANSDUCTION HISTIDINE KINASE J"/>
    <property type="match status" value="1"/>
</dbReference>
<dbReference type="InterPro" id="IPR036890">
    <property type="entry name" value="HATPase_C_sf"/>
</dbReference>
<evidence type="ECO:0000256" key="10">
    <source>
        <dbReference type="ARBA" id="ARBA00022801"/>
    </source>
</evidence>
<dbReference type="InterPro" id="IPR011006">
    <property type="entry name" value="CheY-like_superfamily"/>
</dbReference>
<dbReference type="RefSeq" id="WP_237361528.1">
    <property type="nucleotide sequence ID" value="NZ_CAKLDM010000002.1"/>
</dbReference>
<feature type="domain" description="HPt" evidence="21">
    <location>
        <begin position="822"/>
        <end position="921"/>
    </location>
</feature>
<dbReference type="CDD" id="cd00156">
    <property type="entry name" value="REC"/>
    <property type="match status" value="1"/>
</dbReference>
<dbReference type="Pfam" id="PF02518">
    <property type="entry name" value="HATPase_c"/>
    <property type="match status" value="1"/>
</dbReference>
<dbReference type="CDD" id="cd00082">
    <property type="entry name" value="HisKA"/>
    <property type="match status" value="1"/>
</dbReference>
<dbReference type="Pfam" id="PF00072">
    <property type="entry name" value="Response_reg"/>
    <property type="match status" value="2"/>
</dbReference>
<protein>
    <recommendedName>
        <fullName evidence="3">histidine kinase</fullName>
        <ecNumber evidence="3">2.7.13.3</ecNumber>
    </recommendedName>
</protein>
<organism evidence="22 23">
    <name type="scientific">Vibrio marisflavi CECT 7928</name>
    <dbReference type="NCBI Taxonomy" id="634439"/>
    <lineage>
        <taxon>Bacteria</taxon>
        <taxon>Pseudomonadati</taxon>
        <taxon>Pseudomonadota</taxon>
        <taxon>Gammaproteobacteria</taxon>
        <taxon>Vibrionales</taxon>
        <taxon>Vibrionaceae</taxon>
        <taxon>Vibrio</taxon>
    </lineage>
</organism>
<dbReference type="CDD" id="cd16922">
    <property type="entry name" value="HATPase_EvgS-ArcB-TorS-like"/>
    <property type="match status" value="1"/>
</dbReference>
<dbReference type="Gene3D" id="1.10.287.130">
    <property type="match status" value="1"/>
</dbReference>
<feature type="transmembrane region" description="Helical" evidence="17">
    <location>
        <begin position="166"/>
        <end position="184"/>
    </location>
</feature>
<dbReference type="SUPFAM" id="SSF47226">
    <property type="entry name" value="Histidine-containing phosphotransfer domain, HPT domain"/>
    <property type="match status" value="1"/>
</dbReference>
<dbReference type="InterPro" id="IPR036097">
    <property type="entry name" value="HisK_dim/P_sf"/>
</dbReference>
<keyword evidence="13" id="KW-0902">Two-component regulatory system</keyword>
<dbReference type="PROSITE" id="PS50110">
    <property type="entry name" value="RESPONSE_REGULATORY"/>
    <property type="match status" value="2"/>
</dbReference>
<evidence type="ECO:0000256" key="8">
    <source>
        <dbReference type="ARBA" id="ARBA00022741"/>
    </source>
</evidence>
<dbReference type="GO" id="GO:0004673">
    <property type="term" value="F:protein histidine kinase activity"/>
    <property type="evidence" value="ECO:0007669"/>
    <property type="project" value="UniProtKB-EC"/>
</dbReference>
<comment type="subcellular location">
    <subcellularLocation>
        <location evidence="2">Cell membrane</location>
        <topology evidence="2">Multi-pass membrane protein</topology>
    </subcellularLocation>
</comment>
<evidence type="ECO:0000313" key="22">
    <source>
        <dbReference type="EMBL" id="CAH0539527.1"/>
    </source>
</evidence>
<evidence type="ECO:0000256" key="16">
    <source>
        <dbReference type="PROSITE-ProRule" id="PRU00169"/>
    </source>
</evidence>
<feature type="domain" description="HAMP" evidence="20">
    <location>
        <begin position="186"/>
        <end position="238"/>
    </location>
</feature>
<gene>
    <name evidence="22" type="primary">rcsC_19</name>
    <name evidence="22" type="ORF">VMF7928_02223</name>
</gene>
<feature type="modified residue" description="4-aspartylphosphate" evidence="16">
    <location>
        <position position="565"/>
    </location>
</feature>
<dbReference type="Pfam" id="PF01627">
    <property type="entry name" value="Hpt"/>
    <property type="match status" value="1"/>
</dbReference>
<evidence type="ECO:0000313" key="23">
    <source>
        <dbReference type="Proteomes" id="UP000838748"/>
    </source>
</evidence>
<feature type="domain" description="Histidine kinase" evidence="18">
    <location>
        <begin position="267"/>
        <end position="488"/>
    </location>
</feature>
<dbReference type="PRINTS" id="PR00344">
    <property type="entry name" value="BCTRLSENSOR"/>
</dbReference>
<dbReference type="Gene3D" id="6.10.340.10">
    <property type="match status" value="1"/>
</dbReference>
<dbReference type="InterPro" id="IPR003594">
    <property type="entry name" value="HATPase_dom"/>
</dbReference>
<comment type="catalytic activity">
    <reaction evidence="1">
        <text>ATP + protein L-histidine = ADP + protein N-phospho-L-histidine.</text>
        <dbReference type="EC" id="2.7.13.3"/>
    </reaction>
</comment>
<evidence type="ECO:0000256" key="5">
    <source>
        <dbReference type="ARBA" id="ARBA00022553"/>
    </source>
</evidence>
<dbReference type="CDD" id="cd06225">
    <property type="entry name" value="HAMP"/>
    <property type="match status" value="1"/>
</dbReference>
<dbReference type="CDD" id="cd17546">
    <property type="entry name" value="REC_hyHK_CKI1_RcsC-like"/>
    <property type="match status" value="1"/>
</dbReference>
<dbReference type="InterPro" id="IPR001789">
    <property type="entry name" value="Sig_transdc_resp-reg_receiver"/>
</dbReference>
<dbReference type="Pfam" id="PF00512">
    <property type="entry name" value="HisKA"/>
    <property type="match status" value="1"/>
</dbReference>
<evidence type="ECO:0000259" key="20">
    <source>
        <dbReference type="PROSITE" id="PS50885"/>
    </source>
</evidence>
<feature type="domain" description="Response regulatory" evidence="19">
    <location>
        <begin position="512"/>
        <end position="633"/>
    </location>
</feature>
<dbReference type="SMART" id="SM00448">
    <property type="entry name" value="REC"/>
    <property type="match status" value="2"/>
</dbReference>
<dbReference type="SUPFAM" id="SSF47384">
    <property type="entry name" value="Homodimeric domain of signal transducing histidine kinase"/>
    <property type="match status" value="1"/>
</dbReference>
<feature type="domain" description="Response regulatory" evidence="19">
    <location>
        <begin position="661"/>
        <end position="777"/>
    </location>
</feature>
<name>A0ABN8E2U4_9VIBR</name>
<accession>A0ABN8E2U4</accession>
<dbReference type="SUPFAM" id="SSF158472">
    <property type="entry name" value="HAMP domain-like"/>
    <property type="match status" value="1"/>
</dbReference>
<evidence type="ECO:0000256" key="17">
    <source>
        <dbReference type="SAM" id="Phobius"/>
    </source>
</evidence>
<dbReference type="EMBL" id="CAKLDM010000002">
    <property type="protein sequence ID" value="CAH0539527.1"/>
    <property type="molecule type" value="Genomic_DNA"/>
</dbReference>
<keyword evidence="8" id="KW-0547">Nucleotide-binding</keyword>
<keyword evidence="10" id="KW-0378">Hydrolase</keyword>
<dbReference type="InterPro" id="IPR005467">
    <property type="entry name" value="His_kinase_dom"/>
</dbReference>
<evidence type="ECO:0000259" key="21">
    <source>
        <dbReference type="PROSITE" id="PS50894"/>
    </source>
</evidence>
<evidence type="ECO:0000256" key="4">
    <source>
        <dbReference type="ARBA" id="ARBA00022475"/>
    </source>
</evidence>
<evidence type="ECO:0000259" key="19">
    <source>
        <dbReference type="PROSITE" id="PS50110"/>
    </source>
</evidence>
<dbReference type="PROSITE" id="PS50885">
    <property type="entry name" value="HAMP"/>
    <property type="match status" value="1"/>
</dbReference>
<keyword evidence="11" id="KW-0067">ATP-binding</keyword>
<keyword evidence="14 17" id="KW-0472">Membrane</keyword>
<evidence type="ECO:0000256" key="11">
    <source>
        <dbReference type="ARBA" id="ARBA00022840"/>
    </source>
</evidence>
<keyword evidence="23" id="KW-1185">Reference proteome</keyword>
<evidence type="ECO:0000256" key="1">
    <source>
        <dbReference type="ARBA" id="ARBA00000085"/>
    </source>
</evidence>
<dbReference type="Gene3D" id="3.30.565.10">
    <property type="entry name" value="Histidine kinase-like ATPase, C-terminal domain"/>
    <property type="match status" value="1"/>
</dbReference>
<evidence type="ECO:0000256" key="13">
    <source>
        <dbReference type="ARBA" id="ARBA00023012"/>
    </source>
</evidence>
<evidence type="ECO:0000256" key="14">
    <source>
        <dbReference type="ARBA" id="ARBA00023136"/>
    </source>
</evidence>
<evidence type="ECO:0000256" key="7">
    <source>
        <dbReference type="ARBA" id="ARBA00022692"/>
    </source>
</evidence>
<dbReference type="PROSITE" id="PS50109">
    <property type="entry name" value="HIS_KIN"/>
    <property type="match status" value="1"/>
</dbReference>
<comment type="caution">
    <text evidence="22">The sequence shown here is derived from an EMBL/GenBank/DDBJ whole genome shotgun (WGS) entry which is preliminary data.</text>
</comment>
<evidence type="ECO:0000256" key="12">
    <source>
        <dbReference type="ARBA" id="ARBA00022989"/>
    </source>
</evidence>
<dbReference type="SMART" id="SM00304">
    <property type="entry name" value="HAMP"/>
    <property type="match status" value="1"/>
</dbReference>
<dbReference type="SUPFAM" id="SSF55874">
    <property type="entry name" value="ATPase domain of HSP90 chaperone/DNA topoisomerase II/histidine kinase"/>
    <property type="match status" value="1"/>
</dbReference>
<dbReference type="PROSITE" id="PS50894">
    <property type="entry name" value="HPT"/>
    <property type="match status" value="1"/>
</dbReference>
<keyword evidence="12 17" id="KW-1133">Transmembrane helix</keyword>
<dbReference type="InterPro" id="IPR004358">
    <property type="entry name" value="Sig_transdc_His_kin-like_C"/>
</dbReference>
<keyword evidence="4" id="KW-1003">Cell membrane</keyword>
<dbReference type="SMART" id="SM00387">
    <property type="entry name" value="HATPase_c"/>
    <property type="match status" value="1"/>
</dbReference>
<dbReference type="InterPro" id="IPR003660">
    <property type="entry name" value="HAMP_dom"/>
</dbReference>
<feature type="modified residue" description="Phosphohistidine" evidence="15">
    <location>
        <position position="861"/>
    </location>
</feature>
<proteinExistence type="predicted"/>
<feature type="modified residue" description="4-aspartylphosphate" evidence="16">
    <location>
        <position position="710"/>
    </location>
</feature>
<keyword evidence="7 17" id="KW-0812">Transmembrane</keyword>
<keyword evidence="5 16" id="KW-0597">Phosphoprotein</keyword>
<dbReference type="Gene3D" id="3.40.50.2300">
    <property type="match status" value="2"/>
</dbReference>
<dbReference type="PANTHER" id="PTHR45339">
    <property type="entry name" value="HYBRID SIGNAL TRANSDUCTION HISTIDINE KINASE J"/>
    <property type="match status" value="1"/>
</dbReference>
<dbReference type="SMART" id="SM00388">
    <property type="entry name" value="HisKA"/>
    <property type="match status" value="1"/>
</dbReference>
<keyword evidence="6 22" id="KW-0808">Transferase</keyword>
<dbReference type="Gene3D" id="1.20.120.160">
    <property type="entry name" value="HPT domain"/>
    <property type="match status" value="1"/>
</dbReference>
<evidence type="ECO:0000256" key="2">
    <source>
        <dbReference type="ARBA" id="ARBA00004651"/>
    </source>
</evidence>
<keyword evidence="9 22" id="KW-0418">Kinase</keyword>
<dbReference type="Pfam" id="PF00672">
    <property type="entry name" value="HAMP"/>
    <property type="match status" value="1"/>
</dbReference>
<dbReference type="EC" id="2.7.13.3" evidence="3"/>
<dbReference type="InterPro" id="IPR036641">
    <property type="entry name" value="HPT_dom_sf"/>
</dbReference>
<dbReference type="InterPro" id="IPR008207">
    <property type="entry name" value="Sig_transdc_His_kin_Hpt_dom"/>
</dbReference>
<evidence type="ECO:0000259" key="18">
    <source>
        <dbReference type="PROSITE" id="PS50109"/>
    </source>
</evidence>
<evidence type="ECO:0000256" key="3">
    <source>
        <dbReference type="ARBA" id="ARBA00012438"/>
    </source>
</evidence>
<dbReference type="SUPFAM" id="SSF52172">
    <property type="entry name" value="CheY-like"/>
    <property type="match status" value="2"/>
</dbReference>
<evidence type="ECO:0000256" key="6">
    <source>
        <dbReference type="ARBA" id="ARBA00022679"/>
    </source>
</evidence>
<evidence type="ECO:0000256" key="15">
    <source>
        <dbReference type="PROSITE-ProRule" id="PRU00110"/>
    </source>
</evidence>
<reference evidence="22" key="1">
    <citation type="submission" date="2021-11" db="EMBL/GenBank/DDBJ databases">
        <authorList>
            <person name="Rodrigo-Torres L."/>
            <person name="Arahal R. D."/>
            <person name="Lucena T."/>
        </authorList>
    </citation>
    <scope>NUCLEOTIDE SEQUENCE</scope>
    <source>
        <strain evidence="22">CECT 7928</strain>
    </source>
</reference>
<evidence type="ECO:0000256" key="9">
    <source>
        <dbReference type="ARBA" id="ARBA00022777"/>
    </source>
</evidence>
<dbReference type="Proteomes" id="UP000838748">
    <property type="component" value="Unassembled WGS sequence"/>
</dbReference>
<dbReference type="InterPro" id="IPR003661">
    <property type="entry name" value="HisK_dim/P_dom"/>
</dbReference>